<comment type="subcellular location">
    <subcellularLocation>
        <location evidence="1">Mitochondrion</location>
    </subcellularLocation>
</comment>
<dbReference type="PANTHER" id="PTHR15004">
    <property type="entry name" value="GLUTAMYL-TRNA(GLN) AMIDOTRANSFERASE SUBUNIT C, MITOCHONDRIAL"/>
    <property type="match status" value="1"/>
</dbReference>
<dbReference type="GO" id="GO:0006450">
    <property type="term" value="P:regulation of translational fidelity"/>
    <property type="evidence" value="ECO:0007669"/>
    <property type="project" value="InterPro"/>
</dbReference>
<dbReference type="GO" id="GO:0030956">
    <property type="term" value="C:glutamyl-tRNA(Gln) amidotransferase complex"/>
    <property type="evidence" value="ECO:0007669"/>
    <property type="project" value="UniProtKB-UniRule"/>
</dbReference>
<dbReference type="HAMAP" id="MF_00122">
    <property type="entry name" value="GatC"/>
    <property type="match status" value="1"/>
</dbReference>
<dbReference type="SUPFAM" id="SSF141000">
    <property type="entry name" value="Glu-tRNAGln amidotransferase C subunit"/>
    <property type="match status" value="1"/>
</dbReference>
<comment type="catalytic activity">
    <reaction evidence="1">
        <text>L-glutamyl-tRNA(Gln) + L-glutamine + ATP + H2O = L-glutaminyl-tRNA(Gln) + L-glutamate + ADP + phosphate + H(+)</text>
        <dbReference type="Rhea" id="RHEA:17521"/>
        <dbReference type="Rhea" id="RHEA-COMP:9681"/>
        <dbReference type="Rhea" id="RHEA-COMP:9684"/>
        <dbReference type="ChEBI" id="CHEBI:15377"/>
        <dbReference type="ChEBI" id="CHEBI:15378"/>
        <dbReference type="ChEBI" id="CHEBI:29985"/>
        <dbReference type="ChEBI" id="CHEBI:30616"/>
        <dbReference type="ChEBI" id="CHEBI:43474"/>
        <dbReference type="ChEBI" id="CHEBI:58359"/>
        <dbReference type="ChEBI" id="CHEBI:78520"/>
        <dbReference type="ChEBI" id="CHEBI:78521"/>
        <dbReference type="ChEBI" id="CHEBI:456216"/>
    </reaction>
</comment>
<dbReference type="GO" id="GO:0005739">
    <property type="term" value="C:mitochondrion"/>
    <property type="evidence" value="ECO:0007669"/>
    <property type="project" value="UniProtKB-SubCell"/>
</dbReference>
<sequence>MFRSLRLIHRLQLQLQCRQASGSGAGGKKTPFPGDDILVPDEPITRAVNDPALDKVPEFSSSLLTHLERLSLVRFSDEQAVASLRESIRIANRLKLVHVEGVEPMHTVWEDQECRLHEDSPEEPLSIEQTLGNAALVQDEYFVTPPGNIPLEHSTAPLDLQLINQWDSRGVARPEKPKHRKRENKSD</sequence>
<dbReference type="InterPro" id="IPR003837">
    <property type="entry name" value="GatC"/>
</dbReference>
<name>A0A2A2JNF5_9BILA</name>
<keyword evidence="1" id="KW-0496">Mitochondrion</keyword>
<dbReference type="STRING" id="2018661.A0A2A2JNF5"/>
<keyword evidence="1" id="KW-0648">Protein biosynthesis</keyword>
<dbReference type="GO" id="GO:0050567">
    <property type="term" value="F:glutaminyl-tRNA synthase (glutamine-hydrolyzing) activity"/>
    <property type="evidence" value="ECO:0007669"/>
    <property type="project" value="UniProtKB-UniRule"/>
</dbReference>
<dbReference type="EC" id="6.3.5.-" evidence="1"/>
<comment type="function">
    <text evidence="1">Allows the formation of correctly charged Gln-tRNA(Gln) through the transamidation of misacylated Glu-tRNA(Gln) in the mitochondria. The reaction takes place in the presence of glutamine and ATP through an activated gamma-phospho-Glu-tRNA(Gln).</text>
</comment>
<organism evidence="3 4">
    <name type="scientific">Diploscapter pachys</name>
    <dbReference type="NCBI Taxonomy" id="2018661"/>
    <lineage>
        <taxon>Eukaryota</taxon>
        <taxon>Metazoa</taxon>
        <taxon>Ecdysozoa</taxon>
        <taxon>Nematoda</taxon>
        <taxon>Chromadorea</taxon>
        <taxon>Rhabditida</taxon>
        <taxon>Rhabditina</taxon>
        <taxon>Rhabditomorpha</taxon>
        <taxon>Rhabditoidea</taxon>
        <taxon>Rhabditidae</taxon>
        <taxon>Diploscapter</taxon>
    </lineage>
</organism>
<dbReference type="OrthoDB" id="5394539at2759"/>
<evidence type="ECO:0000313" key="3">
    <source>
        <dbReference type="EMBL" id="PAV63052.1"/>
    </source>
</evidence>
<keyword evidence="1" id="KW-0067">ATP-binding</keyword>
<dbReference type="PANTHER" id="PTHR15004:SF0">
    <property type="entry name" value="GLUTAMYL-TRNA(GLN) AMIDOTRANSFERASE SUBUNIT C, MITOCHONDRIAL"/>
    <property type="match status" value="1"/>
</dbReference>
<keyword evidence="1" id="KW-0547">Nucleotide-binding</keyword>
<evidence type="ECO:0000313" key="4">
    <source>
        <dbReference type="Proteomes" id="UP000218231"/>
    </source>
</evidence>
<feature type="region of interest" description="Disordered" evidence="2">
    <location>
        <begin position="167"/>
        <end position="187"/>
    </location>
</feature>
<comment type="similarity">
    <text evidence="1">Belongs to the GatC family.</text>
</comment>
<reference evidence="3 4" key="1">
    <citation type="journal article" date="2017" name="Curr. Biol.">
        <title>Genome architecture and evolution of a unichromosomal asexual nematode.</title>
        <authorList>
            <person name="Fradin H."/>
            <person name="Zegar C."/>
            <person name="Gutwein M."/>
            <person name="Lucas J."/>
            <person name="Kovtun M."/>
            <person name="Corcoran D."/>
            <person name="Baugh L.R."/>
            <person name="Kiontke K."/>
            <person name="Gunsalus K."/>
            <person name="Fitch D.H."/>
            <person name="Piano F."/>
        </authorList>
    </citation>
    <scope>NUCLEOTIDE SEQUENCE [LARGE SCALE GENOMIC DNA]</scope>
    <source>
        <strain evidence="3">PF1309</strain>
    </source>
</reference>
<dbReference type="InterPro" id="IPR036113">
    <property type="entry name" value="Asp/Glu-ADT_sf_sub_c"/>
</dbReference>
<dbReference type="GO" id="GO:0032543">
    <property type="term" value="P:mitochondrial translation"/>
    <property type="evidence" value="ECO:0007669"/>
    <property type="project" value="UniProtKB-UniRule"/>
</dbReference>
<gene>
    <name evidence="3" type="ORF">WR25_09087</name>
</gene>
<dbReference type="GO" id="GO:0070681">
    <property type="term" value="P:glutaminyl-tRNAGln biosynthesis via transamidation"/>
    <property type="evidence" value="ECO:0007669"/>
    <property type="project" value="UniProtKB-UniRule"/>
</dbReference>
<protein>
    <recommendedName>
        <fullName evidence="1">Glutamyl-tRNA(Gln) amidotransferase subunit C, mitochondrial</fullName>
        <shortName evidence="1">Glu-AdT subunit C</shortName>
        <ecNumber evidence="1">6.3.5.-</ecNumber>
    </recommendedName>
</protein>
<evidence type="ECO:0000256" key="1">
    <source>
        <dbReference type="HAMAP-Rule" id="MF_03149"/>
    </source>
</evidence>
<dbReference type="GO" id="GO:0005524">
    <property type="term" value="F:ATP binding"/>
    <property type="evidence" value="ECO:0007669"/>
    <property type="project" value="UniProtKB-KW"/>
</dbReference>
<accession>A0A2A2JNF5</accession>
<dbReference type="Pfam" id="PF02686">
    <property type="entry name" value="GatC"/>
    <property type="match status" value="1"/>
</dbReference>
<dbReference type="EMBL" id="LIAE01010334">
    <property type="protein sequence ID" value="PAV63052.1"/>
    <property type="molecule type" value="Genomic_DNA"/>
</dbReference>
<keyword evidence="4" id="KW-1185">Reference proteome</keyword>
<proteinExistence type="inferred from homology"/>
<keyword evidence="1" id="KW-0436">Ligase</keyword>
<feature type="compositionally biased region" description="Basic residues" evidence="2">
    <location>
        <begin position="176"/>
        <end position="187"/>
    </location>
</feature>
<dbReference type="Proteomes" id="UP000218231">
    <property type="component" value="Unassembled WGS sequence"/>
</dbReference>
<comment type="subunit">
    <text evidence="1">Subunit of the heterotrimeric GatCAB amidotransferase (AdT) complex, composed of A, B and C subunits.</text>
</comment>
<dbReference type="AlphaFoldDB" id="A0A2A2JNF5"/>
<evidence type="ECO:0000256" key="2">
    <source>
        <dbReference type="SAM" id="MobiDB-lite"/>
    </source>
</evidence>
<comment type="caution">
    <text evidence="3">The sequence shown here is derived from an EMBL/GenBank/DDBJ whole genome shotgun (WGS) entry which is preliminary data.</text>
</comment>